<protein>
    <submittedName>
        <fullName evidence="3">Histidine kinase</fullName>
    </submittedName>
</protein>
<dbReference type="GO" id="GO:0016301">
    <property type="term" value="F:kinase activity"/>
    <property type="evidence" value="ECO:0007669"/>
    <property type="project" value="UniProtKB-KW"/>
</dbReference>
<evidence type="ECO:0000256" key="1">
    <source>
        <dbReference type="SAM" id="Phobius"/>
    </source>
</evidence>
<reference evidence="3 4" key="1">
    <citation type="journal article" date="2005" name="Int. J. Syst. Evol. Microbiol.">
        <title>Bacillus cibi sp. nov., isolated from jeotgal, a traditional Korean fermented seafood.</title>
        <authorList>
            <person name="Yoon J.H."/>
            <person name="Lee C.H."/>
            <person name="Oh T.K."/>
        </authorList>
    </citation>
    <scope>NUCLEOTIDE SEQUENCE [LARGE SCALE GENOMIC DNA]</scope>
    <source>
        <strain evidence="3 4">DSM 16189</strain>
    </source>
</reference>
<evidence type="ECO:0000313" key="4">
    <source>
        <dbReference type="Proteomes" id="UP000028549"/>
    </source>
</evidence>
<dbReference type="Pfam" id="PF13185">
    <property type="entry name" value="GAF_2"/>
    <property type="match status" value="1"/>
</dbReference>
<dbReference type="SUPFAM" id="SSF55073">
    <property type="entry name" value="Nucleotide cyclase"/>
    <property type="match status" value="1"/>
</dbReference>
<dbReference type="GO" id="GO:1902201">
    <property type="term" value="P:negative regulation of bacterial-type flagellum-dependent cell motility"/>
    <property type="evidence" value="ECO:0007669"/>
    <property type="project" value="TreeGrafter"/>
</dbReference>
<dbReference type="PANTHER" id="PTHR45138">
    <property type="entry name" value="REGULATORY COMPONENTS OF SENSORY TRANSDUCTION SYSTEM"/>
    <property type="match status" value="1"/>
</dbReference>
<dbReference type="EMBL" id="JNVC02000005">
    <property type="protein sequence ID" value="KEZ51873.1"/>
    <property type="molecule type" value="Genomic_DNA"/>
</dbReference>
<dbReference type="GO" id="GO:0052621">
    <property type="term" value="F:diguanylate cyclase activity"/>
    <property type="evidence" value="ECO:0007669"/>
    <property type="project" value="TreeGrafter"/>
</dbReference>
<dbReference type="CDD" id="cd01949">
    <property type="entry name" value="GGDEF"/>
    <property type="match status" value="1"/>
</dbReference>
<feature type="transmembrane region" description="Helical" evidence="1">
    <location>
        <begin position="37"/>
        <end position="56"/>
    </location>
</feature>
<dbReference type="SMART" id="SM00065">
    <property type="entry name" value="GAF"/>
    <property type="match status" value="1"/>
</dbReference>
<evidence type="ECO:0000259" key="2">
    <source>
        <dbReference type="PROSITE" id="PS50887"/>
    </source>
</evidence>
<dbReference type="Gene3D" id="3.30.70.270">
    <property type="match status" value="1"/>
</dbReference>
<dbReference type="InterPro" id="IPR043128">
    <property type="entry name" value="Rev_trsase/Diguanyl_cyclase"/>
</dbReference>
<sequence length="570" mass="64729">METKLKSILWAVWAFVFPSALFAAYTLWPVKISGNEWTIAAFLVFMCIVSIFPIIVNETPVFFAQGVSISVFLLFGPFVEMILMQAALTVLLLKLRIGKREIYRYPTNSLMFLIVSAAGAAVYYAIGGTHDHEALTLPFILKVIAYSFTICLVNHFFLQHVIRGIFYKKKEKFFSRDFLWEIFTTLMFLPVGILLYLLYLDLGPQALFFVGIPFVGISFILLLLSQSQRLNTYLQQASEIGHQLTERLEVKEVVEVYLDKLTSMIKADYAYIIDVISDNELKVIRKLDNGKIVKHAKESISVHQGVSGLVYATKKSVLYKKRDHWAKLERTLLPESIESVIAVPIVRNQKVVGIVILASNKKRFYDRAQLMITDLLTAYLGVAIENAKSYEETKKQSERCPLTGLYNYRYMEKLLEYEYTELVQLKGQKLSLILLDIDHFKKVNDTYGHQAGNEILISLAERLTRFIGDRGTVARYGGEEFVILLPNMDKPACFATAEGIRQSIANRPFIVEQSIQHHGKRQPVSITASIGYATAPEDAEGPLDLIRHADRAMYIGAKQAGRNRVAEYVK</sequence>
<dbReference type="AlphaFoldDB" id="A0A084GX11"/>
<feature type="transmembrane region" description="Helical" evidence="1">
    <location>
        <begin position="178"/>
        <end position="199"/>
    </location>
</feature>
<dbReference type="STRING" id="246786.GS18_0212255"/>
<comment type="caution">
    <text evidence="3">The sequence shown here is derived from an EMBL/GenBank/DDBJ whole genome shotgun (WGS) entry which is preliminary data.</text>
</comment>
<dbReference type="Gene3D" id="3.30.450.40">
    <property type="match status" value="1"/>
</dbReference>
<dbReference type="NCBIfam" id="TIGR00254">
    <property type="entry name" value="GGDEF"/>
    <property type="match status" value="1"/>
</dbReference>
<proteinExistence type="predicted"/>
<dbReference type="SMART" id="SM00267">
    <property type="entry name" value="GGDEF"/>
    <property type="match status" value="1"/>
</dbReference>
<dbReference type="Proteomes" id="UP000028549">
    <property type="component" value="Unassembled WGS sequence"/>
</dbReference>
<evidence type="ECO:0000313" key="3">
    <source>
        <dbReference type="EMBL" id="KEZ51873.1"/>
    </source>
</evidence>
<keyword evidence="1" id="KW-1133">Transmembrane helix</keyword>
<feature type="transmembrane region" description="Helical" evidence="1">
    <location>
        <begin position="139"/>
        <end position="158"/>
    </location>
</feature>
<dbReference type="GO" id="GO:0043709">
    <property type="term" value="P:cell adhesion involved in single-species biofilm formation"/>
    <property type="evidence" value="ECO:0007669"/>
    <property type="project" value="TreeGrafter"/>
</dbReference>
<dbReference type="InterPro" id="IPR050469">
    <property type="entry name" value="Diguanylate_Cyclase"/>
</dbReference>
<dbReference type="InterPro" id="IPR029787">
    <property type="entry name" value="Nucleotide_cyclase"/>
</dbReference>
<dbReference type="PROSITE" id="PS50887">
    <property type="entry name" value="GGDEF"/>
    <property type="match status" value="1"/>
</dbReference>
<dbReference type="FunFam" id="3.30.70.270:FF:000001">
    <property type="entry name" value="Diguanylate cyclase domain protein"/>
    <property type="match status" value="1"/>
</dbReference>
<keyword evidence="3" id="KW-0808">Transferase</keyword>
<feature type="transmembrane region" description="Helical" evidence="1">
    <location>
        <begin position="12"/>
        <end position="30"/>
    </location>
</feature>
<dbReference type="GO" id="GO:0005886">
    <property type="term" value="C:plasma membrane"/>
    <property type="evidence" value="ECO:0007669"/>
    <property type="project" value="TreeGrafter"/>
</dbReference>
<accession>A0A084GX11</accession>
<keyword evidence="4" id="KW-1185">Reference proteome</keyword>
<organism evidence="3 4">
    <name type="scientific">Metabacillus indicus</name>
    <name type="common">Bacillus indicus</name>
    <dbReference type="NCBI Taxonomy" id="246786"/>
    <lineage>
        <taxon>Bacteria</taxon>
        <taxon>Bacillati</taxon>
        <taxon>Bacillota</taxon>
        <taxon>Bacilli</taxon>
        <taxon>Bacillales</taxon>
        <taxon>Bacillaceae</taxon>
        <taxon>Metabacillus</taxon>
    </lineage>
</organism>
<keyword evidence="1" id="KW-0812">Transmembrane</keyword>
<feature type="transmembrane region" description="Helical" evidence="1">
    <location>
        <begin position="105"/>
        <end position="127"/>
    </location>
</feature>
<name>A0A084GX11_METID</name>
<dbReference type="RefSeq" id="WP_029279339.1">
    <property type="nucleotide sequence ID" value="NZ_CP176757.1"/>
</dbReference>
<dbReference type="SUPFAM" id="SSF55781">
    <property type="entry name" value="GAF domain-like"/>
    <property type="match status" value="1"/>
</dbReference>
<dbReference type="PANTHER" id="PTHR45138:SF9">
    <property type="entry name" value="DIGUANYLATE CYCLASE DGCM-RELATED"/>
    <property type="match status" value="1"/>
</dbReference>
<feature type="transmembrane region" description="Helical" evidence="1">
    <location>
        <begin position="62"/>
        <end position="93"/>
    </location>
</feature>
<keyword evidence="3" id="KW-0418">Kinase</keyword>
<feature type="domain" description="GGDEF" evidence="2">
    <location>
        <begin position="428"/>
        <end position="570"/>
    </location>
</feature>
<dbReference type="Pfam" id="PF00990">
    <property type="entry name" value="GGDEF"/>
    <property type="match status" value="1"/>
</dbReference>
<keyword evidence="1" id="KW-0472">Membrane</keyword>
<dbReference type="InterPro" id="IPR003018">
    <property type="entry name" value="GAF"/>
</dbReference>
<dbReference type="OrthoDB" id="9759607at2"/>
<gene>
    <name evidence="3" type="ORF">GS18_0212255</name>
</gene>
<dbReference type="InterPro" id="IPR029016">
    <property type="entry name" value="GAF-like_dom_sf"/>
</dbReference>
<feature type="transmembrane region" description="Helical" evidence="1">
    <location>
        <begin position="205"/>
        <end position="224"/>
    </location>
</feature>
<dbReference type="InterPro" id="IPR000160">
    <property type="entry name" value="GGDEF_dom"/>
</dbReference>